<dbReference type="EMBL" id="JBBNAF010000002">
    <property type="protein sequence ID" value="KAK9163256.1"/>
    <property type="molecule type" value="Genomic_DNA"/>
</dbReference>
<keyword evidence="3" id="KW-1185">Reference proteome</keyword>
<gene>
    <name evidence="2" type="ORF">Syun_004158</name>
</gene>
<organism evidence="2 3">
    <name type="scientific">Stephania yunnanensis</name>
    <dbReference type="NCBI Taxonomy" id="152371"/>
    <lineage>
        <taxon>Eukaryota</taxon>
        <taxon>Viridiplantae</taxon>
        <taxon>Streptophyta</taxon>
        <taxon>Embryophyta</taxon>
        <taxon>Tracheophyta</taxon>
        <taxon>Spermatophyta</taxon>
        <taxon>Magnoliopsida</taxon>
        <taxon>Ranunculales</taxon>
        <taxon>Menispermaceae</taxon>
        <taxon>Menispermoideae</taxon>
        <taxon>Cissampelideae</taxon>
        <taxon>Stephania</taxon>
    </lineage>
</organism>
<feature type="compositionally biased region" description="Acidic residues" evidence="1">
    <location>
        <begin position="231"/>
        <end position="248"/>
    </location>
</feature>
<reference evidence="2 3" key="1">
    <citation type="submission" date="2024-01" db="EMBL/GenBank/DDBJ databases">
        <title>Genome assemblies of Stephania.</title>
        <authorList>
            <person name="Yang L."/>
        </authorList>
    </citation>
    <scope>NUCLEOTIDE SEQUENCE [LARGE SCALE GENOMIC DNA]</scope>
    <source>
        <strain evidence="2">YNDBR</strain>
        <tissue evidence="2">Leaf</tissue>
    </source>
</reference>
<evidence type="ECO:0000313" key="3">
    <source>
        <dbReference type="Proteomes" id="UP001420932"/>
    </source>
</evidence>
<comment type="caution">
    <text evidence="2">The sequence shown here is derived from an EMBL/GenBank/DDBJ whole genome shotgun (WGS) entry which is preliminary data.</text>
</comment>
<proteinExistence type="predicted"/>
<feature type="compositionally biased region" description="Basic residues" evidence="1">
    <location>
        <begin position="178"/>
        <end position="188"/>
    </location>
</feature>
<feature type="region of interest" description="Disordered" evidence="1">
    <location>
        <begin position="169"/>
        <end position="188"/>
    </location>
</feature>
<sequence>METIVKLDHEDGVNDDYKSADVMESADVVGSTDDSGNAASYVDENDRVESSDITGASALEIGMVFDSLEDVKFFFKQYGKRIKYVRVGRIDNVTFNERDIRNYIESVRRLRLGNGDAEAIQQHFMRKQKQNPNFFHFMALISLNELRHGKDNNVGYAYQQVIEIGDSQPPLKSQVEKGKKKNAAPSKKLKRKVVARNKMGLPPPSRHEYEEVLNDRTDVIREKNFEKFEPEESVDCEEEMSSDDDDCEDLGKDDSEEGFEEEIEEFMGENEVGSMYQNLNMLKNRRQSRIAEDRPLRLSLYHQAPIVTWVPKEVIIAPTVVIATHSHFSYGQFEQQHQPNSKEGHTHDWLNQPRIMDVLTSLKDNVEEIKVVVQQTCVNLRAEHKATAAQSKRRWKNLSSKA</sequence>
<evidence type="ECO:0000256" key="1">
    <source>
        <dbReference type="SAM" id="MobiDB-lite"/>
    </source>
</evidence>
<feature type="region of interest" description="Disordered" evidence="1">
    <location>
        <begin position="230"/>
        <end position="254"/>
    </location>
</feature>
<accession>A0AAP0Q4M9</accession>
<protein>
    <submittedName>
        <fullName evidence="2">Uncharacterized protein</fullName>
    </submittedName>
</protein>
<evidence type="ECO:0000313" key="2">
    <source>
        <dbReference type="EMBL" id="KAK9163256.1"/>
    </source>
</evidence>
<dbReference type="PANTHER" id="PTHR47718:SF5">
    <property type="entry name" value="PROTEIN FAR1-RELATED SEQUENCE 8-LIKE"/>
    <property type="match status" value="1"/>
</dbReference>
<dbReference type="Proteomes" id="UP001420932">
    <property type="component" value="Unassembled WGS sequence"/>
</dbReference>
<name>A0AAP0Q4M9_9MAGN</name>
<dbReference type="AlphaFoldDB" id="A0AAP0Q4M9"/>
<dbReference type="PANTHER" id="PTHR47718">
    <property type="entry name" value="OS01G0519700 PROTEIN"/>
    <property type="match status" value="1"/>
</dbReference>